<dbReference type="Proteomes" id="UP001623330">
    <property type="component" value="Unassembled WGS sequence"/>
</dbReference>
<dbReference type="InterPro" id="IPR010487">
    <property type="entry name" value="NGRN/Rrg9"/>
</dbReference>
<evidence type="ECO:0000256" key="4">
    <source>
        <dbReference type="ARBA" id="ARBA00013566"/>
    </source>
</evidence>
<comment type="subcellular location">
    <subcellularLocation>
        <location evidence="2">Mitochondrion</location>
    </subcellularLocation>
</comment>
<comment type="similarity">
    <text evidence="3">Belongs to the RRG9 family.</text>
</comment>
<evidence type="ECO:0000313" key="6">
    <source>
        <dbReference type="Proteomes" id="UP001623330"/>
    </source>
</evidence>
<dbReference type="PANTHER" id="PTHR13475">
    <property type="entry name" value="NEUGRIN"/>
    <property type="match status" value="1"/>
</dbReference>
<evidence type="ECO:0000256" key="2">
    <source>
        <dbReference type="ARBA" id="ARBA00004173"/>
    </source>
</evidence>
<comment type="caution">
    <text evidence="5">The sequence shown here is derived from an EMBL/GenBank/DDBJ whole genome shotgun (WGS) entry which is preliminary data.</text>
</comment>
<comment type="function">
    <text evidence="1">Required for respiratory activity and maintenance and expression of the mitochondrial genome.</text>
</comment>
<organism evidence="5 6">
    <name type="scientific">Nakaseomyces bracarensis</name>
    <dbReference type="NCBI Taxonomy" id="273131"/>
    <lineage>
        <taxon>Eukaryota</taxon>
        <taxon>Fungi</taxon>
        <taxon>Dikarya</taxon>
        <taxon>Ascomycota</taxon>
        <taxon>Saccharomycotina</taxon>
        <taxon>Saccharomycetes</taxon>
        <taxon>Saccharomycetales</taxon>
        <taxon>Saccharomycetaceae</taxon>
        <taxon>Nakaseomyces</taxon>
    </lineage>
</organism>
<reference evidence="5 6" key="1">
    <citation type="submission" date="2024-05" db="EMBL/GenBank/DDBJ databases">
        <title>Long read based assembly of the Candida bracarensis genome reveals expanded adhesin content.</title>
        <authorList>
            <person name="Marcet-Houben M."/>
            <person name="Ksiezopolska E."/>
            <person name="Gabaldon T."/>
        </authorList>
    </citation>
    <scope>NUCLEOTIDE SEQUENCE [LARGE SCALE GENOMIC DNA]</scope>
    <source>
        <strain evidence="5 6">CBM6</strain>
    </source>
</reference>
<evidence type="ECO:0000313" key="5">
    <source>
        <dbReference type="EMBL" id="KAL3229520.1"/>
    </source>
</evidence>
<accession>A0ABR4NNI4</accession>
<sequence length="204" mass="24056">MLGILRVVASPHRWYSQPPKRVKSFKEAIKVIERGKSPVNATDAPEWKKQIIGVKKAIGNQRWSPSKRLSREEIESLRLLKRTFPNISTRELSEKFKVSPEAIRRILKSNWEPTDDEWDNMQKRWKNRGERINMMYAEGDQKYRIDAPFQGKKIILKNAANPNAFTVKNHNKAQRKPKENDSKVQKLKERKLNILEESLLKHKY</sequence>
<keyword evidence="6" id="KW-1185">Reference proteome</keyword>
<protein>
    <recommendedName>
        <fullName evidence="4">Required for respiratory growth protein 9, mitochondrial</fullName>
    </recommendedName>
</protein>
<proteinExistence type="inferred from homology"/>
<dbReference type="Pfam" id="PF06413">
    <property type="entry name" value="Neugrin"/>
    <property type="match status" value="1"/>
</dbReference>
<evidence type="ECO:0000256" key="1">
    <source>
        <dbReference type="ARBA" id="ARBA00003548"/>
    </source>
</evidence>
<gene>
    <name evidence="5" type="ORF">RNJ44_01656</name>
</gene>
<dbReference type="PANTHER" id="PTHR13475:SF3">
    <property type="entry name" value="NEUGRIN"/>
    <property type="match status" value="1"/>
</dbReference>
<dbReference type="EMBL" id="JBEVYD010000011">
    <property type="protein sequence ID" value="KAL3229520.1"/>
    <property type="molecule type" value="Genomic_DNA"/>
</dbReference>
<name>A0ABR4NNI4_9SACH</name>
<evidence type="ECO:0000256" key="3">
    <source>
        <dbReference type="ARBA" id="ARBA00010895"/>
    </source>
</evidence>